<dbReference type="OrthoDB" id="9788252at2"/>
<name>A0A4U8QAN9_9FIRM</name>
<evidence type="ECO:0000313" key="8">
    <source>
        <dbReference type="Proteomes" id="UP000306509"/>
    </source>
</evidence>
<gene>
    <name evidence="7" type="ORF">DSM106044_01142</name>
</gene>
<sequence>MRSLRFLVQRNIALFLNNRMNIMLSFASIPVVISLYTFFLRDFLTDMVSQTGISPFYVQQLTDRMMFAGLLIVINTTTCFGIIQICVNDMGTGIRKDFLVAPVSPFSILSGYWFTSMLVSCIFTVLTALGGEVFFSFQYSSTLPVFRQLKILMIIMFSSCVNSGILLCFAHKLKSTTTFSTFANLYGTVIGFLAGAYLPYYFYPAWMKSILLWFPPTQLTSIIRREYISIANNWVENGNNPDFLGTVYQNFGVELIHNSRILSVLQQWSILILALAVILLYLWVCSYERVPCSNTGKSFHD</sequence>
<evidence type="ECO:0000256" key="5">
    <source>
        <dbReference type="SAM" id="Phobius"/>
    </source>
</evidence>
<comment type="caution">
    <text evidence="7">The sequence shown here is derived from an EMBL/GenBank/DDBJ whole genome shotgun (WGS) entry which is preliminary data.</text>
</comment>
<dbReference type="InterPro" id="IPR013525">
    <property type="entry name" value="ABC2_TM"/>
</dbReference>
<protein>
    <submittedName>
        <fullName evidence="7">ABC-2 type transporter</fullName>
    </submittedName>
</protein>
<dbReference type="Pfam" id="PF01061">
    <property type="entry name" value="ABC2_membrane"/>
    <property type="match status" value="1"/>
</dbReference>
<feature type="transmembrane region" description="Helical" evidence="5">
    <location>
        <begin position="265"/>
        <end position="284"/>
    </location>
</feature>
<dbReference type="GO" id="GO:0016020">
    <property type="term" value="C:membrane"/>
    <property type="evidence" value="ECO:0007669"/>
    <property type="project" value="UniProtKB-SubCell"/>
</dbReference>
<comment type="subcellular location">
    <subcellularLocation>
        <location evidence="1">Membrane</location>
        <topology evidence="1">Multi-pass membrane protein</topology>
    </subcellularLocation>
</comment>
<reference evidence="7 8" key="1">
    <citation type="journal article" date="2019" name="Anaerobe">
        <title>Detection of Robinsoniella peoriensis in multiple bone samples of a trauma patient.</title>
        <authorList>
            <person name="Schrottner P."/>
            <person name="Hartwich K."/>
            <person name="Bunk B."/>
            <person name="Schober I."/>
            <person name="Helbig S."/>
            <person name="Rudolph W.W."/>
            <person name="Gunzer F."/>
        </authorList>
    </citation>
    <scope>NUCLEOTIDE SEQUENCE [LARGE SCALE GENOMIC DNA]</scope>
    <source>
        <strain evidence="7 8">DSM 106044</strain>
    </source>
</reference>
<accession>A0A4U8QAN9</accession>
<evidence type="ECO:0000256" key="1">
    <source>
        <dbReference type="ARBA" id="ARBA00004141"/>
    </source>
</evidence>
<keyword evidence="4 5" id="KW-0472">Membrane</keyword>
<dbReference type="PANTHER" id="PTHR43229">
    <property type="entry name" value="NODULATION PROTEIN J"/>
    <property type="match status" value="1"/>
</dbReference>
<evidence type="ECO:0000256" key="2">
    <source>
        <dbReference type="ARBA" id="ARBA00022692"/>
    </source>
</evidence>
<feature type="transmembrane region" description="Helical" evidence="5">
    <location>
        <begin position="151"/>
        <end position="170"/>
    </location>
</feature>
<feature type="transmembrane region" description="Helical" evidence="5">
    <location>
        <begin position="65"/>
        <end position="87"/>
    </location>
</feature>
<dbReference type="Proteomes" id="UP000306509">
    <property type="component" value="Unassembled WGS sequence"/>
</dbReference>
<organism evidence="7 8">
    <name type="scientific">Robinsoniella peoriensis</name>
    <dbReference type="NCBI Taxonomy" id="180332"/>
    <lineage>
        <taxon>Bacteria</taxon>
        <taxon>Bacillati</taxon>
        <taxon>Bacillota</taxon>
        <taxon>Clostridia</taxon>
        <taxon>Lachnospirales</taxon>
        <taxon>Lachnospiraceae</taxon>
        <taxon>Robinsoniella</taxon>
    </lineage>
</organism>
<keyword evidence="8" id="KW-1185">Reference proteome</keyword>
<dbReference type="AlphaFoldDB" id="A0A4U8QAN9"/>
<evidence type="ECO:0000256" key="4">
    <source>
        <dbReference type="ARBA" id="ARBA00023136"/>
    </source>
</evidence>
<keyword evidence="3 5" id="KW-1133">Transmembrane helix</keyword>
<feature type="transmembrane region" description="Helical" evidence="5">
    <location>
        <begin position="182"/>
        <end position="203"/>
    </location>
</feature>
<dbReference type="EMBL" id="QGQD01000023">
    <property type="protein sequence ID" value="TLD02105.1"/>
    <property type="molecule type" value="Genomic_DNA"/>
</dbReference>
<dbReference type="GO" id="GO:0140359">
    <property type="term" value="F:ABC-type transporter activity"/>
    <property type="evidence" value="ECO:0007669"/>
    <property type="project" value="InterPro"/>
</dbReference>
<evidence type="ECO:0000313" key="7">
    <source>
        <dbReference type="EMBL" id="TLD02105.1"/>
    </source>
</evidence>
<dbReference type="RefSeq" id="WP_027294551.1">
    <property type="nucleotide sequence ID" value="NZ_CABMJZ010000044.1"/>
</dbReference>
<evidence type="ECO:0000256" key="3">
    <source>
        <dbReference type="ARBA" id="ARBA00022989"/>
    </source>
</evidence>
<evidence type="ECO:0000259" key="6">
    <source>
        <dbReference type="Pfam" id="PF01061"/>
    </source>
</evidence>
<feature type="transmembrane region" description="Helical" evidence="5">
    <location>
        <begin position="21"/>
        <end position="39"/>
    </location>
</feature>
<feature type="domain" description="ABC-2 type transporter transmembrane" evidence="6">
    <location>
        <begin position="4"/>
        <end position="223"/>
    </location>
</feature>
<feature type="transmembrane region" description="Helical" evidence="5">
    <location>
        <begin position="108"/>
        <end position="131"/>
    </location>
</feature>
<dbReference type="STRING" id="180332.GCA_000797495_00825"/>
<dbReference type="PANTHER" id="PTHR43229:SF2">
    <property type="entry name" value="NODULATION PROTEIN J"/>
    <property type="match status" value="1"/>
</dbReference>
<keyword evidence="2 5" id="KW-0812">Transmembrane</keyword>
<dbReference type="InterPro" id="IPR051784">
    <property type="entry name" value="Nod_factor_ABC_transporter"/>
</dbReference>
<proteinExistence type="predicted"/>